<evidence type="ECO:0000313" key="1">
    <source>
        <dbReference type="EMBL" id="RVW87568.1"/>
    </source>
</evidence>
<gene>
    <name evidence="1" type="ORF">CK203_036298</name>
</gene>
<evidence type="ECO:0000313" key="2">
    <source>
        <dbReference type="Proteomes" id="UP000288805"/>
    </source>
</evidence>
<dbReference type="EMBL" id="QGNW01000183">
    <property type="protein sequence ID" value="RVW87568.1"/>
    <property type="molecule type" value="Genomic_DNA"/>
</dbReference>
<comment type="caution">
    <text evidence="1">The sequence shown here is derived from an EMBL/GenBank/DDBJ whole genome shotgun (WGS) entry which is preliminary data.</text>
</comment>
<dbReference type="AlphaFoldDB" id="A0A438HT11"/>
<proteinExistence type="predicted"/>
<reference evidence="1 2" key="1">
    <citation type="journal article" date="2018" name="PLoS Genet.">
        <title>Population sequencing reveals clonal diversity and ancestral inbreeding in the grapevine cultivar Chardonnay.</title>
        <authorList>
            <person name="Roach M.J."/>
            <person name="Johnson D.L."/>
            <person name="Bohlmann J."/>
            <person name="van Vuuren H.J."/>
            <person name="Jones S.J."/>
            <person name="Pretorius I.S."/>
            <person name="Schmidt S.A."/>
            <person name="Borneman A.R."/>
        </authorList>
    </citation>
    <scope>NUCLEOTIDE SEQUENCE [LARGE SCALE GENOMIC DNA]</scope>
    <source>
        <strain evidence="2">cv. Chardonnay</strain>
        <tissue evidence="1">Leaf</tissue>
    </source>
</reference>
<dbReference type="Proteomes" id="UP000288805">
    <property type="component" value="Unassembled WGS sequence"/>
</dbReference>
<organism evidence="1 2">
    <name type="scientific">Vitis vinifera</name>
    <name type="common">Grape</name>
    <dbReference type="NCBI Taxonomy" id="29760"/>
    <lineage>
        <taxon>Eukaryota</taxon>
        <taxon>Viridiplantae</taxon>
        <taxon>Streptophyta</taxon>
        <taxon>Embryophyta</taxon>
        <taxon>Tracheophyta</taxon>
        <taxon>Spermatophyta</taxon>
        <taxon>Magnoliopsida</taxon>
        <taxon>eudicotyledons</taxon>
        <taxon>Gunneridae</taxon>
        <taxon>Pentapetalae</taxon>
        <taxon>rosids</taxon>
        <taxon>Vitales</taxon>
        <taxon>Vitaceae</taxon>
        <taxon>Viteae</taxon>
        <taxon>Vitis</taxon>
    </lineage>
</organism>
<accession>A0A438HT11</accession>
<sequence>MASCPKSSYIPSWEEVAEMLKQIPFFTERETLVQKYGSALFGHLVDLGLHDFRDDGSVDVRNLIGQRAQLFYLLEANKTMMAYIAHNMDDSEDFCARLETIESEVVAAQKFVEEGVGLLRRTEEEKKAAQAKAR</sequence>
<name>A0A438HT11_VITVI</name>
<protein>
    <submittedName>
        <fullName evidence="1">Uncharacterized protein</fullName>
    </submittedName>
</protein>